<dbReference type="InterPro" id="IPR013486">
    <property type="entry name" value="SpoIID/LytB"/>
</dbReference>
<sequence>MKQIYKQLILLIAVFLLASTFSGKSTLANSEPIVKVKLVNYLGNKTSIPLKITGEYLLDGTSLTSGNQYYVKNENGKIAIYHGSKLLKSSDMPLTITPKEYGQSHYANINGRNYLGTMRFTKEGSYVRPVNELSMEDYLKGVVPAEMPASWSLEALKAQAIAARTYIKARISQVIDDTVKYQAYSGYTWNSSYYAKTNQAVNDTAGQVLTHNGRLISAVYSSSNGGHTESNSNYWGSAKLPYLPSKPDPYDPKIEWNITLNKEQISLSGLDLSQPQLWWGQVREKAQGNELLNINYIKSYIRNNYHPNTEIKVTGIPKVGVGSGYTLADSGTTTGKRTTGTLHVEYIMKDSSGNYVRDLPGNLPDNYSTTLGGPSRYHTSVDISEKGWPSTASAVVLGRGDIHVDAITGTVLAKKLNSPLLLTKSDEVPSVVLERIKELQPSTVYLLGGESAIDSSSENQLKTMGYNVERINGASRYHTALKIADQIGAFSEVFITSGDENSPDALSIASYAASKQIPIILTAQDKLLQSTLDTLKKHQVNKVTIIGGESAVSTGIVDQLKSSGIGDVSRIEGPSRYHTSIEIAKRLSFDTNTLYFAQGQTFIDALPGAVLASKSNAPVILTEKDSLSYDAEKWIKSLGIRPSVVYLGSEAAISETARQEIKNALIGDIKVHVMKKDNVGIGVLRAMMGGTLFKSYHIDNVNETSTQFAINGKGFGHGVGMSQYGAKKMAELGKPYQEILGHYYPGSVITK</sequence>
<dbReference type="InterPro" id="IPR051922">
    <property type="entry name" value="Bact_Sporulation_Assoc"/>
</dbReference>
<evidence type="ECO:0000313" key="2">
    <source>
        <dbReference type="EMBL" id="GAM12014.1"/>
    </source>
</evidence>
<dbReference type="STRING" id="1321606.SAMD00020551_0133"/>
<name>A0A0A8WYI5_MESS1</name>
<dbReference type="PANTHER" id="PTHR30032">
    <property type="entry name" value="N-ACETYLMURAMOYL-L-ALANINE AMIDASE-RELATED"/>
    <property type="match status" value="1"/>
</dbReference>
<dbReference type="PANTHER" id="PTHR30032:SF8">
    <property type="entry name" value="GERMINATION-SPECIFIC N-ACETYLMURAMOYL-L-ALANINE AMIDASE"/>
    <property type="match status" value="1"/>
</dbReference>
<reference evidence="2 3" key="1">
    <citation type="submission" date="2013-06" db="EMBL/GenBank/DDBJ databases">
        <title>Whole genome shotgun sequence of Bacillus selenatarsenatis SF-1.</title>
        <authorList>
            <person name="Kuroda M."/>
            <person name="Sei K."/>
            <person name="Yamashita M."/>
            <person name="Ike M."/>
        </authorList>
    </citation>
    <scope>NUCLEOTIDE SEQUENCE [LARGE SCALE GENOMIC DNA]</scope>
    <source>
        <strain evidence="2 3">SF-1</strain>
    </source>
</reference>
<keyword evidence="3" id="KW-1185">Reference proteome</keyword>
<comment type="caution">
    <text evidence="2">The sequence shown here is derived from an EMBL/GenBank/DDBJ whole genome shotgun (WGS) entry which is preliminary data.</text>
</comment>
<feature type="domain" description="Sporulation stage II protein D amidase enhancer LytB N-terminal" evidence="1">
    <location>
        <begin position="127"/>
        <end position="211"/>
    </location>
</feature>
<dbReference type="Pfam" id="PF08486">
    <property type="entry name" value="SpoIID"/>
    <property type="match status" value="1"/>
</dbReference>
<dbReference type="GO" id="GO:0030435">
    <property type="term" value="P:sporulation resulting in formation of a cellular spore"/>
    <property type="evidence" value="ECO:0007669"/>
    <property type="project" value="InterPro"/>
</dbReference>
<dbReference type="Pfam" id="PF04122">
    <property type="entry name" value="CW_binding_2"/>
    <property type="match status" value="3"/>
</dbReference>
<dbReference type="Proteomes" id="UP000031014">
    <property type="component" value="Unassembled WGS sequence"/>
</dbReference>
<dbReference type="EMBL" id="BASE01000004">
    <property type="protein sequence ID" value="GAM12014.1"/>
    <property type="molecule type" value="Genomic_DNA"/>
</dbReference>
<proteinExistence type="predicted"/>
<dbReference type="NCBIfam" id="TIGR02669">
    <property type="entry name" value="SpoIID_LytB"/>
    <property type="match status" value="1"/>
</dbReference>
<dbReference type="InterPro" id="IPR007253">
    <property type="entry name" value="Cell_wall-bd_2"/>
</dbReference>
<evidence type="ECO:0000313" key="3">
    <source>
        <dbReference type="Proteomes" id="UP000031014"/>
    </source>
</evidence>
<accession>A0A0A8WYI5</accession>
<dbReference type="OrthoDB" id="9794671at2"/>
<protein>
    <submittedName>
        <fullName evidence="2">Stage II sporulation protein D (SpoIID)</fullName>
    </submittedName>
</protein>
<gene>
    <name evidence="2" type="ORF">SAMD00020551_0133</name>
</gene>
<dbReference type="InterPro" id="IPR013693">
    <property type="entry name" value="SpoIID/LytB_N"/>
</dbReference>
<evidence type="ECO:0000259" key="1">
    <source>
        <dbReference type="Pfam" id="PF08486"/>
    </source>
</evidence>
<dbReference type="Gene3D" id="3.40.50.12090">
    <property type="match status" value="2"/>
</dbReference>
<dbReference type="RefSeq" id="WP_041963969.1">
    <property type="nucleotide sequence ID" value="NZ_BASE01000004.1"/>
</dbReference>
<dbReference type="GO" id="GO:0030288">
    <property type="term" value="C:outer membrane-bounded periplasmic space"/>
    <property type="evidence" value="ECO:0007669"/>
    <property type="project" value="TreeGrafter"/>
</dbReference>
<dbReference type="AlphaFoldDB" id="A0A0A8WYI5"/>
<organism evidence="2 3">
    <name type="scientific">Mesobacillus selenatarsenatis (strain DSM 18680 / JCM 14380 / FERM P-15431 / SF-1)</name>
    <dbReference type="NCBI Taxonomy" id="1321606"/>
    <lineage>
        <taxon>Bacteria</taxon>
        <taxon>Bacillati</taxon>
        <taxon>Bacillota</taxon>
        <taxon>Bacilli</taxon>
        <taxon>Bacillales</taxon>
        <taxon>Bacillaceae</taxon>
        <taxon>Mesobacillus</taxon>
    </lineage>
</organism>